<evidence type="ECO:0000313" key="1">
    <source>
        <dbReference type="EMBL" id="CAI0431697.1"/>
    </source>
</evidence>
<protein>
    <submittedName>
        <fullName evidence="2">Uncharacterized protein</fullName>
    </submittedName>
</protein>
<evidence type="ECO:0000313" key="3">
    <source>
        <dbReference type="Proteomes" id="UP001154282"/>
    </source>
</evidence>
<dbReference type="EMBL" id="CAMGYJ010000006">
    <property type="protein sequence ID" value="CAI0439909.1"/>
    <property type="molecule type" value="Genomic_DNA"/>
</dbReference>
<comment type="caution">
    <text evidence="2">The sequence shown here is derived from an EMBL/GenBank/DDBJ whole genome shotgun (WGS) entry which is preliminary data.</text>
</comment>
<feature type="non-terminal residue" evidence="2">
    <location>
        <position position="1"/>
    </location>
</feature>
<proteinExistence type="predicted"/>
<sequence>SVFHLPLSLPGKNDSSSSPYQPPNILFLALSLTLTLPPLDSLSFIVGPFPSDYHLPHRFDFAMTPGLFSFRNFSQSIFPCFHQELLRCLSLDNIQFTATRFPHNQCQFCVHRCCCKLRRCNCSEIATAAVSNLPPTRHHASAMRNFFTPSVVVMLSIPSMLGMHNMLFKVHRLHFFIPTWWTGQYYHHIQAFINDFS</sequence>
<dbReference type="Proteomes" id="UP001154282">
    <property type="component" value="Unassembled WGS sequence"/>
</dbReference>
<name>A0AAV0M1J7_9ROSI</name>
<evidence type="ECO:0000313" key="2">
    <source>
        <dbReference type="EMBL" id="CAI0439909.1"/>
    </source>
</evidence>
<organism evidence="2 3">
    <name type="scientific">Linum tenue</name>
    <dbReference type="NCBI Taxonomy" id="586396"/>
    <lineage>
        <taxon>Eukaryota</taxon>
        <taxon>Viridiplantae</taxon>
        <taxon>Streptophyta</taxon>
        <taxon>Embryophyta</taxon>
        <taxon>Tracheophyta</taxon>
        <taxon>Spermatophyta</taxon>
        <taxon>Magnoliopsida</taxon>
        <taxon>eudicotyledons</taxon>
        <taxon>Gunneridae</taxon>
        <taxon>Pentapetalae</taxon>
        <taxon>rosids</taxon>
        <taxon>fabids</taxon>
        <taxon>Malpighiales</taxon>
        <taxon>Linaceae</taxon>
        <taxon>Linum</taxon>
    </lineage>
</organism>
<keyword evidence="3" id="KW-1185">Reference proteome</keyword>
<dbReference type="AlphaFoldDB" id="A0AAV0M1J7"/>
<reference evidence="2" key="1">
    <citation type="submission" date="2022-08" db="EMBL/GenBank/DDBJ databases">
        <authorList>
            <person name="Gutierrez-Valencia J."/>
        </authorList>
    </citation>
    <scope>NUCLEOTIDE SEQUENCE</scope>
</reference>
<gene>
    <name evidence="1" type="ORF">LITE_LOCUS23120</name>
    <name evidence="2" type="ORF">LITE_LOCUS26319</name>
</gene>
<accession>A0AAV0M1J7</accession>
<dbReference type="EMBL" id="CAMGYJ010000006">
    <property type="protein sequence ID" value="CAI0431697.1"/>
    <property type="molecule type" value="Genomic_DNA"/>
</dbReference>